<dbReference type="AlphaFoldDB" id="A0A169SYY7"/>
<name>A0A169SYY7_STAEP</name>
<dbReference type="EMBL" id="LC085180">
    <property type="protein sequence ID" value="BAU98174.1"/>
    <property type="molecule type" value="Genomic_DNA"/>
</dbReference>
<evidence type="ECO:0000313" key="1">
    <source>
        <dbReference type="EMBL" id="BAU98174.1"/>
    </source>
</evidence>
<dbReference type="RefSeq" id="WP_154224870.1">
    <property type="nucleotide sequence ID" value="NZ_JAHMMP010000029.1"/>
</dbReference>
<sequence>MHLILFDGTITLEGEHAVRIDEHKIRGDRMVVPFDTFKQIGKPRNQKVLLQSKKI</sequence>
<reference evidence="1" key="1">
    <citation type="submission" date="2015-09" db="EMBL/GenBank/DDBJ databases">
        <title>Distribution of SCCmec types in fusidic acid resistant Staphylococcus epidermidis and identification of a novel SCC7684 element.</title>
        <authorList>
            <person name="Chen H.J."/>
            <person name="Teng L.J."/>
        </authorList>
    </citation>
    <scope>NUCLEOTIDE SEQUENCE</scope>
    <source>
        <strain evidence="1">NTUH-7684</strain>
    </source>
</reference>
<proteinExistence type="predicted"/>
<accession>A0A169SYY7</accession>
<protein>
    <submittedName>
        <fullName evidence="1">Uncharacterized protein</fullName>
    </submittedName>
</protein>
<organism evidence="1">
    <name type="scientific">Staphylococcus epidermidis</name>
    <dbReference type="NCBI Taxonomy" id="1282"/>
    <lineage>
        <taxon>Bacteria</taxon>
        <taxon>Bacillati</taxon>
        <taxon>Bacillota</taxon>
        <taxon>Bacilli</taxon>
        <taxon>Bacillales</taxon>
        <taxon>Staphylococcaceae</taxon>
        <taxon>Staphylococcus</taxon>
    </lineage>
</organism>